<reference evidence="1" key="1">
    <citation type="submission" date="2023-03" db="EMBL/GenBank/DDBJ databases">
        <authorList>
            <person name="Julca I."/>
        </authorList>
    </citation>
    <scope>NUCLEOTIDE SEQUENCE</scope>
</reference>
<proteinExistence type="predicted"/>
<dbReference type="InterPro" id="IPR011990">
    <property type="entry name" value="TPR-like_helical_dom_sf"/>
</dbReference>
<dbReference type="PANTHER" id="PTHR47926:SF501">
    <property type="entry name" value="DYW DOMAIN-CONTAINING PROTEIN"/>
    <property type="match status" value="1"/>
</dbReference>
<dbReference type="GO" id="GO:0003723">
    <property type="term" value="F:RNA binding"/>
    <property type="evidence" value="ECO:0007669"/>
    <property type="project" value="InterPro"/>
</dbReference>
<dbReference type="AlphaFoldDB" id="A0AAV1CNG6"/>
<dbReference type="GO" id="GO:0009451">
    <property type="term" value="P:RNA modification"/>
    <property type="evidence" value="ECO:0007669"/>
    <property type="project" value="InterPro"/>
</dbReference>
<dbReference type="Gene3D" id="1.25.40.10">
    <property type="entry name" value="Tetratricopeptide repeat domain"/>
    <property type="match status" value="1"/>
</dbReference>
<organism evidence="1 2">
    <name type="scientific">Oldenlandia corymbosa var. corymbosa</name>
    <dbReference type="NCBI Taxonomy" id="529605"/>
    <lineage>
        <taxon>Eukaryota</taxon>
        <taxon>Viridiplantae</taxon>
        <taxon>Streptophyta</taxon>
        <taxon>Embryophyta</taxon>
        <taxon>Tracheophyta</taxon>
        <taxon>Spermatophyta</taxon>
        <taxon>Magnoliopsida</taxon>
        <taxon>eudicotyledons</taxon>
        <taxon>Gunneridae</taxon>
        <taxon>Pentapetalae</taxon>
        <taxon>asterids</taxon>
        <taxon>lamiids</taxon>
        <taxon>Gentianales</taxon>
        <taxon>Rubiaceae</taxon>
        <taxon>Rubioideae</taxon>
        <taxon>Spermacoceae</taxon>
        <taxon>Hedyotis-Oldenlandia complex</taxon>
        <taxon>Oldenlandia</taxon>
    </lineage>
</organism>
<name>A0AAV1CNG6_OLDCO</name>
<dbReference type="InterPro" id="IPR046960">
    <property type="entry name" value="PPR_At4g14850-like_plant"/>
</dbReference>
<sequence>MISSISTSWKRAAEQNCLALLELCNSLPKLSQIHTHILKIGLHSNPFVLTRFASRASDLNAIQYASGFLFGPDAQTHLYDTFLFNTVIRAYAQTSHSKKNAVFYYKMMIKDCILPNKFTYPFVLKACAGIGDLGLGQSVYASVLKYGFGDDKHVLNTMVHIKGNVKKSGMIYMKQDLNNLSSYEGSQSKSSPCFSSIFSVPGPLQELLIDKYRKQIFGSSFNSWYGVVEQ</sequence>
<dbReference type="Proteomes" id="UP001161247">
    <property type="component" value="Chromosome 2"/>
</dbReference>
<protein>
    <submittedName>
        <fullName evidence="1">OLC1v1032876C1</fullName>
    </submittedName>
</protein>
<dbReference type="PANTHER" id="PTHR47926">
    <property type="entry name" value="PENTATRICOPEPTIDE REPEAT-CONTAINING PROTEIN"/>
    <property type="match status" value="1"/>
</dbReference>
<evidence type="ECO:0000313" key="1">
    <source>
        <dbReference type="EMBL" id="CAI9096678.1"/>
    </source>
</evidence>
<gene>
    <name evidence="1" type="ORF">OLC1_LOCUS7376</name>
</gene>
<evidence type="ECO:0000313" key="2">
    <source>
        <dbReference type="Proteomes" id="UP001161247"/>
    </source>
</evidence>
<dbReference type="EMBL" id="OX459119">
    <property type="protein sequence ID" value="CAI9096678.1"/>
    <property type="molecule type" value="Genomic_DNA"/>
</dbReference>
<keyword evidence="2" id="KW-1185">Reference proteome</keyword>
<accession>A0AAV1CNG6</accession>